<feature type="region of interest" description="Disordered" evidence="1">
    <location>
        <begin position="1"/>
        <end position="20"/>
    </location>
</feature>
<reference evidence="2" key="1">
    <citation type="submission" date="2018-02" db="EMBL/GenBank/DDBJ databases">
        <title>Rhizophora mucronata_Transcriptome.</title>
        <authorList>
            <person name="Meera S.P."/>
            <person name="Sreeshan A."/>
            <person name="Augustine A."/>
        </authorList>
    </citation>
    <scope>NUCLEOTIDE SEQUENCE</scope>
    <source>
        <tissue evidence="2">Leaf</tissue>
    </source>
</reference>
<dbReference type="EMBL" id="GGEC01068336">
    <property type="protein sequence ID" value="MBX48820.1"/>
    <property type="molecule type" value="Transcribed_RNA"/>
</dbReference>
<protein>
    <submittedName>
        <fullName evidence="2">Uncharacterized protein</fullName>
    </submittedName>
</protein>
<proteinExistence type="predicted"/>
<organism evidence="2">
    <name type="scientific">Rhizophora mucronata</name>
    <name type="common">Asiatic mangrove</name>
    <dbReference type="NCBI Taxonomy" id="61149"/>
    <lineage>
        <taxon>Eukaryota</taxon>
        <taxon>Viridiplantae</taxon>
        <taxon>Streptophyta</taxon>
        <taxon>Embryophyta</taxon>
        <taxon>Tracheophyta</taxon>
        <taxon>Spermatophyta</taxon>
        <taxon>Magnoliopsida</taxon>
        <taxon>eudicotyledons</taxon>
        <taxon>Gunneridae</taxon>
        <taxon>Pentapetalae</taxon>
        <taxon>rosids</taxon>
        <taxon>fabids</taxon>
        <taxon>Malpighiales</taxon>
        <taxon>Rhizophoraceae</taxon>
        <taxon>Rhizophora</taxon>
    </lineage>
</organism>
<sequence>MIVKNMPVEHSLSTNTKPKY</sequence>
<feature type="compositionally biased region" description="Polar residues" evidence="1">
    <location>
        <begin position="11"/>
        <end position="20"/>
    </location>
</feature>
<dbReference type="AlphaFoldDB" id="A0A2P2P280"/>
<evidence type="ECO:0000313" key="2">
    <source>
        <dbReference type="EMBL" id="MBX48820.1"/>
    </source>
</evidence>
<accession>A0A2P2P280</accession>
<evidence type="ECO:0000256" key="1">
    <source>
        <dbReference type="SAM" id="MobiDB-lite"/>
    </source>
</evidence>
<name>A0A2P2P280_RHIMU</name>